<reference evidence="1 2" key="1">
    <citation type="submission" date="2019-02" db="EMBL/GenBank/DDBJ databases">
        <title>Halieaceae_genomes.</title>
        <authorList>
            <person name="Li S.-H."/>
        </authorList>
    </citation>
    <scope>NUCLEOTIDE SEQUENCE [LARGE SCALE GENOMIC DNA]</scope>
    <source>
        <strain evidence="1 2">JH123</strain>
    </source>
</reference>
<evidence type="ECO:0000313" key="1">
    <source>
        <dbReference type="EMBL" id="UZP75154.1"/>
    </source>
</evidence>
<evidence type="ECO:0008006" key="3">
    <source>
        <dbReference type="Google" id="ProtNLM"/>
    </source>
</evidence>
<dbReference type="EMBL" id="CP036501">
    <property type="protein sequence ID" value="UZP75154.1"/>
    <property type="molecule type" value="Genomic_DNA"/>
</dbReference>
<protein>
    <recommendedName>
        <fullName evidence="3">ABM domain-containing protein</fullName>
    </recommendedName>
</protein>
<sequence length="126" mass="14535">MLNNDDGTITFILQMTVTPKTDDVESWITERSSRVTFEFEEMKTRRFEWFLSTNKSMATLIEVFDDSEGALTRFNNLISSPIAPEWMERFEVESFTVLGDASHELREALASMEPDFRAFSGGFTRV</sequence>
<dbReference type="Proteomes" id="UP001317963">
    <property type="component" value="Chromosome"/>
</dbReference>
<dbReference type="RefSeq" id="WP_279241632.1">
    <property type="nucleotide sequence ID" value="NZ_CP036501.1"/>
</dbReference>
<name>A0ABY6Q786_9GAMM</name>
<keyword evidence="2" id="KW-1185">Reference proteome</keyword>
<evidence type="ECO:0000313" key="2">
    <source>
        <dbReference type="Proteomes" id="UP001317963"/>
    </source>
</evidence>
<accession>A0ABY6Q786</accession>
<proteinExistence type="predicted"/>
<organism evidence="1 2">
    <name type="scientific">Candidatus Paraluminiphilus aquimaris</name>
    <dbReference type="NCBI Taxonomy" id="2518994"/>
    <lineage>
        <taxon>Bacteria</taxon>
        <taxon>Pseudomonadati</taxon>
        <taxon>Pseudomonadota</taxon>
        <taxon>Gammaproteobacteria</taxon>
        <taxon>Cellvibrionales</taxon>
        <taxon>Halieaceae</taxon>
        <taxon>Candidatus Paraluminiphilus</taxon>
    </lineage>
</organism>
<gene>
    <name evidence="1" type="ORF">E0F26_10580</name>
</gene>